<comment type="caution">
    <text evidence="2">The sequence shown here is derived from an EMBL/GenBank/DDBJ whole genome shotgun (WGS) entry which is preliminary data.</text>
</comment>
<proteinExistence type="predicted"/>
<gene>
    <name evidence="2" type="ORF">CEXT_602231</name>
</gene>
<dbReference type="EMBL" id="BPLR01020179">
    <property type="protein sequence ID" value="GIX75574.1"/>
    <property type="molecule type" value="Genomic_DNA"/>
</dbReference>
<accession>A0AAV4MUK6</accession>
<dbReference type="AlphaFoldDB" id="A0AAV4MUK6"/>
<dbReference type="Proteomes" id="UP001054945">
    <property type="component" value="Unassembled WGS sequence"/>
</dbReference>
<name>A0AAV4MUK6_CAEEX</name>
<keyword evidence="3" id="KW-1185">Reference proteome</keyword>
<feature type="region of interest" description="Disordered" evidence="1">
    <location>
        <begin position="1"/>
        <end position="30"/>
    </location>
</feature>
<evidence type="ECO:0000313" key="3">
    <source>
        <dbReference type="Proteomes" id="UP001054945"/>
    </source>
</evidence>
<protein>
    <submittedName>
        <fullName evidence="2">Uncharacterized protein</fullName>
    </submittedName>
</protein>
<evidence type="ECO:0000313" key="2">
    <source>
        <dbReference type="EMBL" id="GIX75574.1"/>
    </source>
</evidence>
<organism evidence="2 3">
    <name type="scientific">Caerostris extrusa</name>
    <name type="common">Bark spider</name>
    <name type="synonym">Caerostris bankana</name>
    <dbReference type="NCBI Taxonomy" id="172846"/>
    <lineage>
        <taxon>Eukaryota</taxon>
        <taxon>Metazoa</taxon>
        <taxon>Ecdysozoa</taxon>
        <taxon>Arthropoda</taxon>
        <taxon>Chelicerata</taxon>
        <taxon>Arachnida</taxon>
        <taxon>Araneae</taxon>
        <taxon>Araneomorphae</taxon>
        <taxon>Entelegynae</taxon>
        <taxon>Araneoidea</taxon>
        <taxon>Araneidae</taxon>
        <taxon>Caerostris</taxon>
    </lineage>
</organism>
<reference evidence="2 3" key="1">
    <citation type="submission" date="2021-06" db="EMBL/GenBank/DDBJ databases">
        <title>Caerostris extrusa draft genome.</title>
        <authorList>
            <person name="Kono N."/>
            <person name="Arakawa K."/>
        </authorList>
    </citation>
    <scope>NUCLEOTIDE SEQUENCE [LARGE SCALE GENOMIC DNA]</scope>
</reference>
<evidence type="ECO:0000256" key="1">
    <source>
        <dbReference type="SAM" id="MobiDB-lite"/>
    </source>
</evidence>
<sequence length="114" mass="12812">MTNSTRNTNRKEKENQDATQNILRGQNPRCPAEPPQWALIVSMPIPESLMNPLHSMVHNGDPLKLSINLENILLPFFFILPSSIDGSLWKDNKKRAGSIVLEHGTEGRAPRNIC</sequence>